<feature type="repeat" description="PPR" evidence="3">
    <location>
        <begin position="361"/>
        <end position="395"/>
    </location>
</feature>
<dbReference type="Pfam" id="PF13041">
    <property type="entry name" value="PPR_2"/>
    <property type="match status" value="3"/>
</dbReference>
<sequence>MAAVKPISPFRLSSLLRLQKDPNIALQLFQNPNPTTQRSKPFRYTLLSYDLIISKLGRAKMLDEIEQILLQLKQDTRIIPKEIIFCNVITYYGRARLPSRALQLFEEMPSFRCERTIKSVNSLLNAFLKCRDFDKMREFFVGIGKYARPDTCSYNILIHSCCVRGSVDHAWELFDEMLKRGLCPNLVTFGTLIYGLCSSLRTKEAFKLKEDMVRVYGIWPNAHVYASLIKGLCGVGELSAALTCKEEMVKTKMKLDSAIYSTLIDGLLKVGRKNEAFGLLEEMESNGCKPDTVTFNVMINWHCKNNDFEAAYRVLDEMADKGCRPDVISYNVIIGGLCRDEKISEANDLFDDMRRRGCVPDVLSYRILFDGFCNGKQFKEAAFILDEMLFHGYAPRCASLHKFINGLCDEGNSELLWTVLNSLGQGNAIDSDSWGMAISLFCNGDKLPAKLVDALSTT</sequence>
<name>A0A7J7C3C0_TRIWF</name>
<evidence type="ECO:0000313" key="5">
    <source>
        <dbReference type="Proteomes" id="UP000593562"/>
    </source>
</evidence>
<gene>
    <name evidence="4" type="ORF">HS088_TW21G00401</name>
</gene>
<keyword evidence="2" id="KW-0677">Repeat</keyword>
<accession>A0A7J7C3C0</accession>
<comment type="caution">
    <text evidence="4">The sequence shown here is derived from an EMBL/GenBank/DDBJ whole genome shotgun (WGS) entry which is preliminary data.</text>
</comment>
<dbReference type="OrthoDB" id="185373at2759"/>
<protein>
    <submittedName>
        <fullName evidence="4">Putative pentatricopeptide repeat-containing protein</fullName>
    </submittedName>
</protein>
<reference evidence="4 5" key="1">
    <citation type="journal article" date="2020" name="Nat. Commun.">
        <title>Genome of Tripterygium wilfordii and identification of cytochrome P450 involved in triptolide biosynthesis.</title>
        <authorList>
            <person name="Tu L."/>
            <person name="Su P."/>
            <person name="Zhang Z."/>
            <person name="Gao L."/>
            <person name="Wang J."/>
            <person name="Hu T."/>
            <person name="Zhou J."/>
            <person name="Zhang Y."/>
            <person name="Zhao Y."/>
            <person name="Liu Y."/>
            <person name="Song Y."/>
            <person name="Tong Y."/>
            <person name="Lu Y."/>
            <person name="Yang J."/>
            <person name="Xu C."/>
            <person name="Jia M."/>
            <person name="Peters R.J."/>
            <person name="Huang L."/>
            <person name="Gao W."/>
        </authorList>
    </citation>
    <scope>NUCLEOTIDE SEQUENCE [LARGE SCALE GENOMIC DNA]</scope>
    <source>
        <strain evidence="5">cv. XIE 37</strain>
        <tissue evidence="4">Leaf</tissue>
    </source>
</reference>
<organism evidence="4 5">
    <name type="scientific">Tripterygium wilfordii</name>
    <name type="common">Thunder God vine</name>
    <dbReference type="NCBI Taxonomy" id="458696"/>
    <lineage>
        <taxon>Eukaryota</taxon>
        <taxon>Viridiplantae</taxon>
        <taxon>Streptophyta</taxon>
        <taxon>Embryophyta</taxon>
        <taxon>Tracheophyta</taxon>
        <taxon>Spermatophyta</taxon>
        <taxon>Magnoliopsida</taxon>
        <taxon>eudicotyledons</taxon>
        <taxon>Gunneridae</taxon>
        <taxon>Pentapetalae</taxon>
        <taxon>rosids</taxon>
        <taxon>fabids</taxon>
        <taxon>Celastrales</taxon>
        <taxon>Celastraceae</taxon>
        <taxon>Tripterygium</taxon>
    </lineage>
</organism>
<proteinExistence type="inferred from homology"/>
<evidence type="ECO:0000313" key="4">
    <source>
        <dbReference type="EMBL" id="KAF5728256.1"/>
    </source>
</evidence>
<evidence type="ECO:0000256" key="3">
    <source>
        <dbReference type="PROSITE-ProRule" id="PRU00708"/>
    </source>
</evidence>
<feature type="repeat" description="PPR" evidence="3">
    <location>
        <begin position="291"/>
        <end position="325"/>
    </location>
</feature>
<feature type="repeat" description="PPR" evidence="3">
    <location>
        <begin position="150"/>
        <end position="184"/>
    </location>
</feature>
<dbReference type="Proteomes" id="UP000593562">
    <property type="component" value="Unassembled WGS sequence"/>
</dbReference>
<dbReference type="Pfam" id="PF01535">
    <property type="entry name" value="PPR"/>
    <property type="match status" value="3"/>
</dbReference>
<comment type="similarity">
    <text evidence="1">Belongs to the PPR family. P subfamily.</text>
</comment>
<dbReference type="NCBIfam" id="TIGR00756">
    <property type="entry name" value="PPR"/>
    <property type="match status" value="7"/>
</dbReference>
<dbReference type="Gene3D" id="1.25.40.10">
    <property type="entry name" value="Tetratricopeptide repeat domain"/>
    <property type="match status" value="5"/>
</dbReference>
<dbReference type="PANTHER" id="PTHR47447">
    <property type="entry name" value="OS03G0856100 PROTEIN"/>
    <property type="match status" value="1"/>
</dbReference>
<dbReference type="EMBL" id="JAAARO010000021">
    <property type="protein sequence ID" value="KAF5728256.1"/>
    <property type="molecule type" value="Genomic_DNA"/>
</dbReference>
<evidence type="ECO:0000256" key="2">
    <source>
        <dbReference type="ARBA" id="ARBA00022737"/>
    </source>
</evidence>
<evidence type="ECO:0000256" key="1">
    <source>
        <dbReference type="ARBA" id="ARBA00007626"/>
    </source>
</evidence>
<dbReference type="PROSITE" id="PS51375">
    <property type="entry name" value="PPR"/>
    <property type="match status" value="6"/>
</dbReference>
<keyword evidence="5" id="KW-1185">Reference proteome</keyword>
<dbReference type="InterPro" id="IPR002885">
    <property type="entry name" value="PPR_rpt"/>
</dbReference>
<dbReference type="PANTHER" id="PTHR47447:SF28">
    <property type="entry name" value="PENTACOTRIPEPTIDE-REPEAT REGION OF PRORP DOMAIN-CONTAINING PROTEIN"/>
    <property type="match status" value="1"/>
</dbReference>
<feature type="repeat" description="PPR" evidence="3">
    <location>
        <begin position="256"/>
        <end position="290"/>
    </location>
</feature>
<dbReference type="InParanoid" id="A0A7J7C3C0"/>
<dbReference type="InterPro" id="IPR011990">
    <property type="entry name" value="TPR-like_helical_dom_sf"/>
</dbReference>
<feature type="repeat" description="PPR" evidence="3">
    <location>
        <begin position="221"/>
        <end position="255"/>
    </location>
</feature>
<feature type="repeat" description="PPR" evidence="3">
    <location>
        <begin position="326"/>
        <end position="360"/>
    </location>
</feature>
<dbReference type="AlphaFoldDB" id="A0A7J7C3C0"/>